<dbReference type="EMBL" id="ANJA01000166">
    <property type="protein sequence ID" value="ETO85541.1"/>
    <property type="molecule type" value="Genomic_DNA"/>
</dbReference>
<gene>
    <name evidence="1" type="ORF">F444_00808</name>
</gene>
<reference evidence="1 2" key="1">
    <citation type="submission" date="2013-11" db="EMBL/GenBank/DDBJ databases">
        <title>The Genome Sequence of Phytophthora parasitica P1976.</title>
        <authorList>
            <consortium name="The Broad Institute Genomics Platform"/>
            <person name="Russ C."/>
            <person name="Tyler B."/>
            <person name="Panabieres F."/>
            <person name="Shan W."/>
            <person name="Tripathy S."/>
            <person name="Grunwald N."/>
            <person name="Machado M."/>
            <person name="Johnson C.S."/>
            <person name="Walker B."/>
            <person name="Young S."/>
            <person name="Zeng Q."/>
            <person name="Gargeya S."/>
            <person name="Fitzgerald M."/>
            <person name="Haas B."/>
            <person name="Abouelleil A."/>
            <person name="Allen A.W."/>
            <person name="Alvarado L."/>
            <person name="Arachchi H.M."/>
            <person name="Berlin A.M."/>
            <person name="Chapman S.B."/>
            <person name="Gainer-Dewar J."/>
            <person name="Goldberg J."/>
            <person name="Griggs A."/>
            <person name="Gujja S."/>
            <person name="Hansen M."/>
            <person name="Howarth C."/>
            <person name="Imamovic A."/>
            <person name="Ireland A."/>
            <person name="Larimer J."/>
            <person name="McCowan C."/>
            <person name="Murphy C."/>
            <person name="Pearson M."/>
            <person name="Poon T.W."/>
            <person name="Priest M."/>
            <person name="Roberts A."/>
            <person name="Saif S."/>
            <person name="Shea T."/>
            <person name="Sisk P."/>
            <person name="Sykes S."/>
            <person name="Wortman J."/>
            <person name="Nusbaum C."/>
            <person name="Birren B."/>
        </authorList>
    </citation>
    <scope>NUCLEOTIDE SEQUENCE [LARGE SCALE GENOMIC DNA]</scope>
    <source>
        <strain evidence="1 2">P1976</strain>
    </source>
</reference>
<sequence length="59" mass="7062">MYQGVQFSIQYVMCEAKAYARLHLQRIMYQTHTGKLVNFFAGLDHIIEFSSKKEKFKMR</sequence>
<proteinExistence type="predicted"/>
<name>A0A081B330_PHYNI</name>
<accession>A0A081B330</accession>
<evidence type="ECO:0000313" key="1">
    <source>
        <dbReference type="EMBL" id="ETO85541.1"/>
    </source>
</evidence>
<dbReference type="AlphaFoldDB" id="A0A081B330"/>
<evidence type="ECO:0000313" key="2">
    <source>
        <dbReference type="Proteomes" id="UP000028582"/>
    </source>
</evidence>
<protein>
    <submittedName>
        <fullName evidence="1">Uncharacterized protein</fullName>
    </submittedName>
</protein>
<dbReference type="Proteomes" id="UP000028582">
    <property type="component" value="Unassembled WGS sequence"/>
</dbReference>
<organism evidence="1 2">
    <name type="scientific">Phytophthora nicotianae P1976</name>
    <dbReference type="NCBI Taxonomy" id="1317066"/>
    <lineage>
        <taxon>Eukaryota</taxon>
        <taxon>Sar</taxon>
        <taxon>Stramenopiles</taxon>
        <taxon>Oomycota</taxon>
        <taxon>Peronosporomycetes</taxon>
        <taxon>Peronosporales</taxon>
        <taxon>Peronosporaceae</taxon>
        <taxon>Phytophthora</taxon>
    </lineage>
</organism>
<comment type="caution">
    <text evidence="1">The sequence shown here is derived from an EMBL/GenBank/DDBJ whole genome shotgun (WGS) entry which is preliminary data.</text>
</comment>